<sequence>MGDATAVAAAPLRALLMGVSRFAPAVAEDEEPMPGRQGWDELPFVPPLMSRLEQAYEKLAYEVSAVREPDRRMVRQKWTEAGEEQYRVVHVISHGTTGVAGRGGAAERSERLSMVPSCGDPGLGTDLSLWVQEANSLSHPMLFVVDLCRAGRAARVAQLAQIPDDQLHAWVIAATGPDRAAYDGAFSTAVAEVLEEIADNGLDTSPSLRYVRWDRVTSSIQNRLSATGSRQKVHSTKVDTSQPLELPFFPNPNWTGDPRLELLQTVDAPVRAFVADLGAEHFMDRVRDHFVGRRLQLMDLAPWLDDASAGGLRVVTGAPGSGKSALLGALVCCGHQEILRVAPDIRRHLAAQQPDGVASPNPMLAAIHARNRDLDVVLTSLTTQWGLDTPGSRRTEPWTVPDLIEALLPLPDVPVLVFDALDEADDPADLMQRLLLPLSEAVRPDGRRCARLLVGTRRGERFEPLLQLAASQDTLLDLDDVPDDELRADLAEHLSLRLAELPSYSAAAQRPVRTTLARTVAAKLTRNRSTVRQWGPFLVARIFGRALETLPAPVDVAHAERLGTSVPVTLPGVLELDLSLQPQRAQLRAVLAAVAWAKGEGFPTEAVTAVAAEFAPNVDEGNVRQLLEANRFYLRTGVESDGSTLYRLFHQGLADYLQVEPYLRPYDPPQPSPDSSEGPQ</sequence>
<keyword evidence="1" id="KW-0067">ATP-binding</keyword>
<proteinExistence type="predicted"/>
<dbReference type="SUPFAM" id="SSF52540">
    <property type="entry name" value="P-loop containing nucleoside triphosphate hydrolases"/>
    <property type="match status" value="1"/>
</dbReference>
<evidence type="ECO:0000313" key="1">
    <source>
        <dbReference type="EMBL" id="QKZ21776.1"/>
    </source>
</evidence>
<organism evidence="1 2">
    <name type="scientific">Streptomyces chartreusis</name>
    <dbReference type="NCBI Taxonomy" id="1969"/>
    <lineage>
        <taxon>Bacteria</taxon>
        <taxon>Bacillati</taxon>
        <taxon>Actinomycetota</taxon>
        <taxon>Actinomycetes</taxon>
        <taxon>Kitasatosporales</taxon>
        <taxon>Streptomycetaceae</taxon>
        <taxon>Streptomyces</taxon>
    </lineage>
</organism>
<dbReference type="RefSeq" id="WP_176577248.1">
    <property type="nucleotide sequence ID" value="NZ_CBDRGH010000002.1"/>
</dbReference>
<reference evidence="1 2" key="1">
    <citation type="submission" date="2020-06" db="EMBL/GenBank/DDBJ databases">
        <title>Genome mining for natural products.</title>
        <authorList>
            <person name="Zhang B."/>
            <person name="Shi J."/>
            <person name="Ge H."/>
        </authorList>
    </citation>
    <scope>NUCLEOTIDE SEQUENCE [LARGE SCALE GENOMIC DNA]</scope>
    <source>
        <strain evidence="1 2">NA02069</strain>
    </source>
</reference>
<gene>
    <name evidence="1" type="ORF">HUT05_33205</name>
</gene>
<name>A0A7H8TE44_STRCX</name>
<dbReference type="InterPro" id="IPR027417">
    <property type="entry name" value="P-loop_NTPase"/>
</dbReference>
<evidence type="ECO:0000313" key="2">
    <source>
        <dbReference type="Proteomes" id="UP000509418"/>
    </source>
</evidence>
<keyword evidence="1" id="KW-0547">Nucleotide-binding</keyword>
<keyword evidence="2" id="KW-1185">Reference proteome</keyword>
<dbReference type="GO" id="GO:0005524">
    <property type="term" value="F:ATP binding"/>
    <property type="evidence" value="ECO:0007669"/>
    <property type="project" value="UniProtKB-KW"/>
</dbReference>
<dbReference type="Proteomes" id="UP000509418">
    <property type="component" value="Chromosome"/>
</dbReference>
<dbReference type="EMBL" id="CP056041">
    <property type="protein sequence ID" value="QKZ21776.1"/>
    <property type="molecule type" value="Genomic_DNA"/>
</dbReference>
<accession>A0A7H8TE44</accession>
<dbReference type="AlphaFoldDB" id="A0A7H8TE44"/>
<protein>
    <submittedName>
        <fullName evidence="1">ATP-binding protein</fullName>
    </submittedName>
</protein>